<keyword evidence="2" id="KW-0812">Transmembrane</keyword>
<reference evidence="1" key="1">
    <citation type="submission" date="2022-10" db="EMBL/GenBank/DDBJ databases">
        <authorList>
            <person name="Chen Y."/>
            <person name="Dougan E. K."/>
            <person name="Chan C."/>
            <person name="Rhodes N."/>
            <person name="Thang M."/>
        </authorList>
    </citation>
    <scope>NUCLEOTIDE SEQUENCE</scope>
</reference>
<dbReference type="Proteomes" id="UP001152797">
    <property type="component" value="Unassembled WGS sequence"/>
</dbReference>
<keyword evidence="2" id="KW-0472">Membrane</keyword>
<accession>A0A9P1DRW5</accession>
<name>A0A9P1DRW5_9DINO</name>
<evidence type="ECO:0000313" key="2">
    <source>
        <dbReference type="EMBL" id="CAL4802527.1"/>
    </source>
</evidence>
<gene>
    <name evidence="1" type="ORF">C1SCF055_LOCUS40057</name>
</gene>
<sequence length="160" mass="17220">MAWQGGSSRLQLVLPWKVLKRLPQQALQSQGGCSTQAESLLRGICTSVVVGVPQELVPNSAASHAPALVGLGIGYRYGRSYSLSFAQITLELTVVVPTSAGPKELSVQFSQLSDCEPSSADASNAWSDLTAALPLRFNDAALRVRRRNLKKAKETLRSLR</sequence>
<organism evidence="1">
    <name type="scientific">Cladocopium goreaui</name>
    <dbReference type="NCBI Taxonomy" id="2562237"/>
    <lineage>
        <taxon>Eukaryota</taxon>
        <taxon>Sar</taxon>
        <taxon>Alveolata</taxon>
        <taxon>Dinophyceae</taxon>
        <taxon>Suessiales</taxon>
        <taxon>Symbiodiniaceae</taxon>
        <taxon>Cladocopium</taxon>
    </lineage>
</organism>
<dbReference type="EMBL" id="CAMXCT020006520">
    <property type="protein sequence ID" value="CAL1168590.1"/>
    <property type="molecule type" value="Genomic_DNA"/>
</dbReference>
<proteinExistence type="predicted"/>
<dbReference type="EMBL" id="CAMXCT010006520">
    <property type="protein sequence ID" value="CAI4015215.1"/>
    <property type="molecule type" value="Genomic_DNA"/>
</dbReference>
<keyword evidence="3" id="KW-1185">Reference proteome</keyword>
<reference evidence="2 3" key="2">
    <citation type="submission" date="2024-05" db="EMBL/GenBank/DDBJ databases">
        <authorList>
            <person name="Chen Y."/>
            <person name="Shah S."/>
            <person name="Dougan E. K."/>
            <person name="Thang M."/>
            <person name="Chan C."/>
        </authorList>
    </citation>
    <scope>NUCLEOTIDE SEQUENCE [LARGE SCALE GENOMIC DNA]</scope>
</reference>
<dbReference type="AlphaFoldDB" id="A0A9P1DRW5"/>
<protein>
    <submittedName>
        <fullName evidence="2">Transmembrane protein</fullName>
    </submittedName>
</protein>
<evidence type="ECO:0000313" key="3">
    <source>
        <dbReference type="Proteomes" id="UP001152797"/>
    </source>
</evidence>
<dbReference type="OrthoDB" id="445162at2759"/>
<comment type="caution">
    <text evidence="1">The sequence shown here is derived from an EMBL/GenBank/DDBJ whole genome shotgun (WGS) entry which is preliminary data.</text>
</comment>
<evidence type="ECO:0000313" key="1">
    <source>
        <dbReference type="EMBL" id="CAI4015215.1"/>
    </source>
</evidence>
<dbReference type="EMBL" id="CAMXCT030006520">
    <property type="protein sequence ID" value="CAL4802527.1"/>
    <property type="molecule type" value="Genomic_DNA"/>
</dbReference>